<evidence type="ECO:0000256" key="1">
    <source>
        <dbReference type="SAM" id="MobiDB-lite"/>
    </source>
</evidence>
<gene>
    <name evidence="2 4" type="ORF">BDZ99DRAFT_476708</name>
</gene>
<dbReference type="RefSeq" id="XP_033577524.1">
    <property type="nucleotide sequence ID" value="XM_033722075.1"/>
</dbReference>
<dbReference type="Proteomes" id="UP000504636">
    <property type="component" value="Unplaced"/>
</dbReference>
<reference evidence="4" key="2">
    <citation type="submission" date="2020-04" db="EMBL/GenBank/DDBJ databases">
        <authorList>
            <consortium name="NCBI Genome Project"/>
        </authorList>
    </citation>
    <scope>NUCLEOTIDE SEQUENCE</scope>
    <source>
        <strain evidence="4">CBS 304.34</strain>
    </source>
</reference>
<reference evidence="4" key="3">
    <citation type="submission" date="2025-04" db="UniProtKB">
        <authorList>
            <consortium name="RefSeq"/>
        </authorList>
    </citation>
    <scope>IDENTIFICATION</scope>
    <source>
        <strain evidence="4">CBS 304.34</strain>
    </source>
</reference>
<keyword evidence="3" id="KW-1185">Reference proteome</keyword>
<accession>A0A6A6YP55</accession>
<organism evidence="2">
    <name type="scientific">Mytilinidion resinicola</name>
    <dbReference type="NCBI Taxonomy" id="574789"/>
    <lineage>
        <taxon>Eukaryota</taxon>
        <taxon>Fungi</taxon>
        <taxon>Dikarya</taxon>
        <taxon>Ascomycota</taxon>
        <taxon>Pezizomycotina</taxon>
        <taxon>Dothideomycetes</taxon>
        <taxon>Pleosporomycetidae</taxon>
        <taxon>Mytilinidiales</taxon>
        <taxon>Mytilinidiaceae</taxon>
        <taxon>Mytilinidion</taxon>
    </lineage>
</organism>
<evidence type="ECO:0000313" key="4">
    <source>
        <dbReference type="RefSeq" id="XP_033577524.1"/>
    </source>
</evidence>
<dbReference type="AlphaFoldDB" id="A0A6A6YP55"/>
<feature type="region of interest" description="Disordered" evidence="1">
    <location>
        <begin position="49"/>
        <end position="107"/>
    </location>
</feature>
<dbReference type="GeneID" id="54462968"/>
<feature type="compositionally biased region" description="Basic and acidic residues" evidence="1">
    <location>
        <begin position="73"/>
        <end position="93"/>
    </location>
</feature>
<reference evidence="2 4" key="1">
    <citation type="journal article" date="2020" name="Stud. Mycol.">
        <title>101 Dothideomycetes genomes: a test case for predicting lifestyles and emergence of pathogens.</title>
        <authorList>
            <person name="Haridas S."/>
            <person name="Albert R."/>
            <person name="Binder M."/>
            <person name="Bloem J."/>
            <person name="Labutti K."/>
            <person name="Salamov A."/>
            <person name="Andreopoulos B."/>
            <person name="Baker S."/>
            <person name="Barry K."/>
            <person name="Bills G."/>
            <person name="Bluhm B."/>
            <person name="Cannon C."/>
            <person name="Castanera R."/>
            <person name="Culley D."/>
            <person name="Daum C."/>
            <person name="Ezra D."/>
            <person name="Gonzalez J."/>
            <person name="Henrissat B."/>
            <person name="Kuo A."/>
            <person name="Liang C."/>
            <person name="Lipzen A."/>
            <person name="Lutzoni F."/>
            <person name="Magnuson J."/>
            <person name="Mondo S."/>
            <person name="Nolan M."/>
            <person name="Ohm R."/>
            <person name="Pangilinan J."/>
            <person name="Park H.-J."/>
            <person name="Ramirez L."/>
            <person name="Alfaro M."/>
            <person name="Sun H."/>
            <person name="Tritt A."/>
            <person name="Yoshinaga Y."/>
            <person name="Zwiers L.-H."/>
            <person name="Turgeon B."/>
            <person name="Goodwin S."/>
            <person name="Spatafora J."/>
            <person name="Crous P."/>
            <person name="Grigoriev I."/>
        </authorList>
    </citation>
    <scope>NUCLEOTIDE SEQUENCE</scope>
    <source>
        <strain evidence="2 4">CBS 304.34</strain>
    </source>
</reference>
<sequence>MAGAHDGQRHVGRAIQSALDATLDAGQTPLRYPVLPLCTRSIGLREKGCRPAGMRSRHEEAQARKPPGPHLTVSDHGREMESPGQSKDSENYRGRLRFAPTIAGDVQ</sequence>
<evidence type="ECO:0000313" key="2">
    <source>
        <dbReference type="EMBL" id="KAF2810560.1"/>
    </source>
</evidence>
<evidence type="ECO:0000313" key="3">
    <source>
        <dbReference type="Proteomes" id="UP000504636"/>
    </source>
</evidence>
<protein>
    <submittedName>
        <fullName evidence="2 4">Uncharacterized protein</fullName>
    </submittedName>
</protein>
<dbReference type="EMBL" id="MU003700">
    <property type="protein sequence ID" value="KAF2810560.1"/>
    <property type="molecule type" value="Genomic_DNA"/>
</dbReference>
<proteinExistence type="predicted"/>
<name>A0A6A6YP55_9PEZI</name>